<dbReference type="EMBL" id="FOYZ01000002">
    <property type="protein sequence ID" value="SFR64608.1"/>
    <property type="molecule type" value="Genomic_DNA"/>
</dbReference>
<dbReference type="STRING" id="37658.SAMN05661086_00710"/>
<accession>A0A1I6ID22</accession>
<evidence type="ECO:0000313" key="2">
    <source>
        <dbReference type="Proteomes" id="UP000199659"/>
    </source>
</evidence>
<proteinExistence type="predicted"/>
<evidence type="ECO:0000313" key="1">
    <source>
        <dbReference type="EMBL" id="SFR64608.1"/>
    </source>
</evidence>
<protein>
    <recommendedName>
        <fullName evidence="3">Flagellar operon protein TIGR03826</fullName>
    </recommendedName>
</protein>
<dbReference type="RefSeq" id="WP_092559317.1">
    <property type="nucleotide sequence ID" value="NZ_FOYZ01000002.1"/>
</dbReference>
<dbReference type="Proteomes" id="UP000199659">
    <property type="component" value="Unassembled WGS sequence"/>
</dbReference>
<dbReference type="AlphaFoldDB" id="A0A1I6ID22"/>
<keyword evidence="2" id="KW-1185">Reference proteome</keyword>
<organism evidence="1 2">
    <name type="scientific">Anaeromicropila populeti</name>
    <dbReference type="NCBI Taxonomy" id="37658"/>
    <lineage>
        <taxon>Bacteria</taxon>
        <taxon>Bacillati</taxon>
        <taxon>Bacillota</taxon>
        <taxon>Clostridia</taxon>
        <taxon>Lachnospirales</taxon>
        <taxon>Lachnospiraceae</taxon>
        <taxon>Anaeromicropila</taxon>
    </lineage>
</organism>
<dbReference type="OrthoDB" id="1739831at2"/>
<evidence type="ECO:0008006" key="3">
    <source>
        <dbReference type="Google" id="ProtNLM"/>
    </source>
</evidence>
<name>A0A1I6ID22_9FIRM</name>
<gene>
    <name evidence="1" type="ORF">SAMN05661086_00710</name>
</gene>
<sequence length="147" mass="16580">MNVGVNGINNISTCARCGKLFQYSGIGLNICQKCKEIDEKEFNLVKEYIYDNPSATVKDTVLNTGVSVRRIRSFLREGRLIIPDGSPIFIECENCGTNIKFGRLCRECADSLTNEIKREMCIEDCHIGERPKKAGVRMHFLDAERKG</sequence>
<reference evidence="1 2" key="1">
    <citation type="submission" date="2016-10" db="EMBL/GenBank/DDBJ databases">
        <authorList>
            <person name="de Groot N.N."/>
        </authorList>
    </citation>
    <scope>NUCLEOTIDE SEQUENCE [LARGE SCALE GENOMIC DNA]</scope>
    <source>
        <strain evidence="1 2">743A</strain>
    </source>
</reference>